<feature type="domain" description="Peptidase M20 dimerisation" evidence="6">
    <location>
        <begin position="169"/>
        <end position="272"/>
    </location>
</feature>
<keyword evidence="5" id="KW-0170">Cobalt</keyword>
<dbReference type="Proteomes" id="UP001207228">
    <property type="component" value="Unassembled WGS sequence"/>
</dbReference>
<dbReference type="CDD" id="cd05651">
    <property type="entry name" value="M20_ArgE_DapE-like"/>
    <property type="match status" value="1"/>
</dbReference>
<protein>
    <submittedName>
        <fullName evidence="7">M20 family metallo-hydrolase</fullName>
    </submittedName>
</protein>
<evidence type="ECO:0000256" key="2">
    <source>
        <dbReference type="ARBA" id="ARBA00022723"/>
    </source>
</evidence>
<evidence type="ECO:0000256" key="1">
    <source>
        <dbReference type="ARBA" id="ARBA00001947"/>
    </source>
</evidence>
<reference evidence="7 8" key="1">
    <citation type="submission" date="2022-11" db="EMBL/GenBank/DDBJ databases">
        <title>The characterization of three novel Bacteroidetes species and genomic analysis of their roles in tidal elemental geochemical cycles.</title>
        <authorList>
            <person name="Ma K.-J."/>
        </authorList>
    </citation>
    <scope>NUCLEOTIDE SEQUENCE [LARGE SCALE GENOMIC DNA]</scope>
    <source>
        <strain evidence="7 8">M82</strain>
    </source>
</reference>
<dbReference type="Pfam" id="PF01546">
    <property type="entry name" value="Peptidase_M20"/>
    <property type="match status" value="1"/>
</dbReference>
<dbReference type="InterPro" id="IPR011650">
    <property type="entry name" value="Peptidase_M20_dimer"/>
</dbReference>
<dbReference type="PANTHER" id="PTHR43808">
    <property type="entry name" value="ACETYLORNITHINE DEACETYLASE"/>
    <property type="match status" value="1"/>
</dbReference>
<keyword evidence="4" id="KW-0862">Zinc</keyword>
<organism evidence="7 8">
    <name type="scientific">Pontibacter anaerobius</name>
    <dbReference type="NCBI Taxonomy" id="2993940"/>
    <lineage>
        <taxon>Bacteria</taxon>
        <taxon>Pseudomonadati</taxon>
        <taxon>Bacteroidota</taxon>
        <taxon>Cytophagia</taxon>
        <taxon>Cytophagales</taxon>
        <taxon>Hymenobacteraceae</taxon>
        <taxon>Pontibacter</taxon>
    </lineage>
</organism>
<evidence type="ECO:0000313" key="8">
    <source>
        <dbReference type="Proteomes" id="UP001207228"/>
    </source>
</evidence>
<evidence type="ECO:0000259" key="6">
    <source>
        <dbReference type="Pfam" id="PF07687"/>
    </source>
</evidence>
<dbReference type="Pfam" id="PF07687">
    <property type="entry name" value="M20_dimer"/>
    <property type="match status" value="1"/>
</dbReference>
<dbReference type="SUPFAM" id="SSF55031">
    <property type="entry name" value="Bacterial exopeptidase dimerisation domain"/>
    <property type="match status" value="1"/>
</dbReference>
<dbReference type="SUPFAM" id="SSF53187">
    <property type="entry name" value="Zn-dependent exopeptidases"/>
    <property type="match status" value="1"/>
</dbReference>
<dbReference type="Gene3D" id="3.40.630.10">
    <property type="entry name" value="Zn peptidases"/>
    <property type="match status" value="1"/>
</dbReference>
<keyword evidence="8" id="KW-1185">Reference proteome</keyword>
<evidence type="ECO:0000256" key="3">
    <source>
        <dbReference type="ARBA" id="ARBA00022801"/>
    </source>
</evidence>
<dbReference type="InterPro" id="IPR036264">
    <property type="entry name" value="Bact_exopeptidase_dim_dom"/>
</dbReference>
<dbReference type="PROSITE" id="PS00758">
    <property type="entry name" value="ARGE_DAPE_CPG2_1"/>
    <property type="match status" value="1"/>
</dbReference>
<gene>
    <name evidence="7" type="ORF">OO017_18105</name>
</gene>
<accession>A0ABT3RK96</accession>
<dbReference type="EMBL" id="JAPFQO010000013">
    <property type="protein sequence ID" value="MCX2741876.1"/>
    <property type="molecule type" value="Genomic_DNA"/>
</dbReference>
<evidence type="ECO:0000256" key="5">
    <source>
        <dbReference type="ARBA" id="ARBA00023285"/>
    </source>
</evidence>
<comment type="cofactor">
    <cofactor evidence="1">
        <name>Zn(2+)</name>
        <dbReference type="ChEBI" id="CHEBI:29105"/>
    </cofactor>
</comment>
<comment type="caution">
    <text evidence="7">The sequence shown here is derived from an EMBL/GenBank/DDBJ whole genome shotgun (WGS) entry which is preliminary data.</text>
</comment>
<name>A0ABT3RK96_9BACT</name>
<dbReference type="Gene3D" id="3.30.70.360">
    <property type="match status" value="1"/>
</dbReference>
<dbReference type="PANTHER" id="PTHR43808:SF31">
    <property type="entry name" value="N-ACETYL-L-CITRULLINE DEACETYLASE"/>
    <property type="match status" value="1"/>
</dbReference>
<keyword evidence="3" id="KW-0378">Hydrolase</keyword>
<sequence length="358" mass="39753">MEQHQLYRQAVQLLQQLIATPSFSREEDKTAAILADFLKHLGVKEVHQQLHNVWAFNRHFNPDLPMLLLNSHHDTVKPNAGYTRNPFEASIEDGKLFGLGSNDAGGCLVSLIATFLYFYEREDLSYNLVLAATAEEEISGRNGIESIFQLLGPVEAAIVGEPTEMHLAVAEKGLMVLDCTAKGKAGHAAREEGVNAIYEALPDIQWFQSYTFPNVSGHLGPVKMSVTVVQTGTQHNVVPDTCTFTVDVRLTDAYTMEEVLETIQQHVKAEVKPRSMRLKPSSIPMEHPLVQAGVRMGRTTYGSPTTSDQALLPIPSLKMGPGFSGRSHMADEYIYLHEIEEGIKLYIELLEKVIVKEV</sequence>
<dbReference type="InterPro" id="IPR050072">
    <property type="entry name" value="Peptidase_M20A"/>
</dbReference>
<evidence type="ECO:0000313" key="7">
    <source>
        <dbReference type="EMBL" id="MCX2741876.1"/>
    </source>
</evidence>
<dbReference type="RefSeq" id="WP_266054111.1">
    <property type="nucleotide sequence ID" value="NZ_JAPFQO010000013.1"/>
</dbReference>
<dbReference type="InterPro" id="IPR002933">
    <property type="entry name" value="Peptidase_M20"/>
</dbReference>
<proteinExistence type="predicted"/>
<keyword evidence="2" id="KW-0479">Metal-binding</keyword>
<dbReference type="InterPro" id="IPR001261">
    <property type="entry name" value="ArgE/DapE_CS"/>
</dbReference>
<evidence type="ECO:0000256" key="4">
    <source>
        <dbReference type="ARBA" id="ARBA00022833"/>
    </source>
</evidence>